<organism evidence="4">
    <name type="scientific">Angiostrongylus costaricensis</name>
    <name type="common">Nematode worm</name>
    <dbReference type="NCBI Taxonomy" id="334426"/>
    <lineage>
        <taxon>Eukaryota</taxon>
        <taxon>Metazoa</taxon>
        <taxon>Ecdysozoa</taxon>
        <taxon>Nematoda</taxon>
        <taxon>Chromadorea</taxon>
        <taxon>Rhabditida</taxon>
        <taxon>Rhabditina</taxon>
        <taxon>Rhabditomorpha</taxon>
        <taxon>Strongyloidea</taxon>
        <taxon>Metastrongylidae</taxon>
        <taxon>Angiostrongylus</taxon>
    </lineage>
</organism>
<dbReference type="EMBL" id="UYYA01004816">
    <property type="protein sequence ID" value="VDM63466.1"/>
    <property type="molecule type" value="Genomic_DNA"/>
</dbReference>
<evidence type="ECO:0000313" key="4">
    <source>
        <dbReference type="WBParaSite" id="ACOC_0001188001-mRNA-1"/>
    </source>
</evidence>
<dbReference type="WBParaSite" id="ACOC_0001188001-mRNA-1">
    <property type="protein sequence ID" value="ACOC_0001188001-mRNA-1"/>
    <property type="gene ID" value="ACOC_0001188001"/>
</dbReference>
<feature type="region of interest" description="Disordered" evidence="1">
    <location>
        <begin position="189"/>
        <end position="213"/>
    </location>
</feature>
<dbReference type="AlphaFoldDB" id="A0A0R3PZB4"/>
<evidence type="ECO:0000256" key="1">
    <source>
        <dbReference type="SAM" id="MobiDB-lite"/>
    </source>
</evidence>
<accession>A0A0R3PZB4</accession>
<proteinExistence type="predicted"/>
<reference evidence="4" key="1">
    <citation type="submission" date="2017-02" db="UniProtKB">
        <authorList>
            <consortium name="WormBaseParasite"/>
        </authorList>
    </citation>
    <scope>IDENTIFICATION</scope>
</reference>
<evidence type="ECO:0000313" key="3">
    <source>
        <dbReference type="Proteomes" id="UP000267027"/>
    </source>
</evidence>
<reference evidence="2 3" key="2">
    <citation type="submission" date="2018-11" db="EMBL/GenBank/DDBJ databases">
        <authorList>
            <consortium name="Pathogen Informatics"/>
        </authorList>
    </citation>
    <scope>NUCLEOTIDE SEQUENCE [LARGE SCALE GENOMIC DNA]</scope>
    <source>
        <strain evidence="2 3">Costa Rica</strain>
    </source>
</reference>
<sequence>MFQLTEDCVMLSLPNYVLAEESRLAGENGAVGVSSNPSAPEVRSEGVEILWNVDETSLMRTLSTSYMGASDMDADEMMSFDLYMRDLPPAGIVSIHLPETEIKAGEFNAIDCVIVLHKGYEKEQVVFPTNFYDPIRCAQSDNLREHLVDYTEQAYSVVVAKIPSSILLGCPTHFSSSYLSTWPPPVPRPVPTTPNKWQPPMSPRPGGFGNPSVYRGPPDPSPAYGGYPLLIPL</sequence>
<dbReference type="STRING" id="334426.A0A0R3PZB4"/>
<protein>
    <submittedName>
        <fullName evidence="4">PITH domain-containing protein</fullName>
    </submittedName>
</protein>
<gene>
    <name evidence="2" type="ORF">ACOC_LOCUS11881</name>
</gene>
<evidence type="ECO:0000313" key="2">
    <source>
        <dbReference type="EMBL" id="VDM63466.1"/>
    </source>
</evidence>
<dbReference type="Proteomes" id="UP000267027">
    <property type="component" value="Unassembled WGS sequence"/>
</dbReference>
<keyword evidence="3" id="KW-1185">Reference proteome</keyword>
<name>A0A0R3PZB4_ANGCS</name>